<dbReference type="PRINTS" id="PR00723">
    <property type="entry name" value="SUBTILISIN"/>
</dbReference>
<dbReference type="InterPro" id="IPR015500">
    <property type="entry name" value="Peptidase_S8_subtilisin-rel"/>
</dbReference>
<dbReference type="PANTHER" id="PTHR10795">
    <property type="entry name" value="PROPROTEIN CONVERTASE SUBTILISIN/KEXIN"/>
    <property type="match status" value="1"/>
</dbReference>
<comment type="similarity">
    <text evidence="1 7">Belongs to the peptidase S8 family.</text>
</comment>
<feature type="active site" description="Charge relay system" evidence="6 7">
    <location>
        <position position="537"/>
    </location>
</feature>
<dbReference type="GO" id="GO:0005576">
    <property type="term" value="C:extracellular region"/>
    <property type="evidence" value="ECO:0000318"/>
    <property type="project" value="GO_Central"/>
</dbReference>
<dbReference type="PROSITE" id="PS00138">
    <property type="entry name" value="SUBTILASE_SER"/>
    <property type="match status" value="1"/>
</dbReference>
<proteinExistence type="inferred from homology"/>
<dbReference type="Pfam" id="PF17766">
    <property type="entry name" value="fn3_6"/>
    <property type="match status" value="1"/>
</dbReference>
<dbReference type="InterPro" id="IPR041469">
    <property type="entry name" value="Subtilisin-like_FN3"/>
</dbReference>
<name>A0A9R0HWK1_SPIOL</name>
<dbReference type="CDD" id="cd04852">
    <property type="entry name" value="Peptidases_S8_3"/>
    <property type="match status" value="1"/>
</dbReference>
<keyword evidence="5 7" id="KW-0720">Serine protease</keyword>
<evidence type="ECO:0000256" key="5">
    <source>
        <dbReference type="ARBA" id="ARBA00022825"/>
    </source>
</evidence>
<accession>A0A9R0HWK1</accession>
<evidence type="ECO:0000256" key="6">
    <source>
        <dbReference type="PIRSR" id="PIRSR615500-1"/>
    </source>
</evidence>
<dbReference type="Gene3D" id="3.30.70.80">
    <property type="entry name" value="Peptidase S8 propeptide/proteinase inhibitor I9"/>
    <property type="match status" value="1"/>
</dbReference>
<evidence type="ECO:0000256" key="2">
    <source>
        <dbReference type="ARBA" id="ARBA00022670"/>
    </source>
</evidence>
<keyword evidence="12" id="KW-1185">Reference proteome</keyword>
<dbReference type="Gene3D" id="3.50.30.30">
    <property type="match status" value="1"/>
</dbReference>
<sequence length="743" mass="80807">MASTRLFPYYSYIILSLTICLLWLNAPMSQAHQHHRKTYIIYMGDRTYSNHISAKDFYLGMLSTILEGVPSKHTSEYLLYTYENFQGCVAKLTKKEAKKASRIKGVVSVFPNRKSHLHTTRSWDFMGFPENVERSMMESDVTIGVFDTGIWPESESFRDEGFGPPPSKWKGYCQTCHDNFTCNNKIIGARYFRANGEFTEDDIVSPRDTDGHGTHCASIAAGEAVKKASLLGLGHGTARGGVPSARIAVYKICWADENCWGADILAAFDAAISDGVDIISLSVGGDALPFFQDATAIGAFYAMKYGILTSSAAGNEGPGLYTVGNYAPWLLSVGASTMDRKFTTQLQLGNGMSLEGVSLNTFDDKSFPLIYGGDAANTSSENSSYARYCYPDSLDRTLVKDKIVLCDYFRDGEEPFLAGAAGMIIHDILPLDDPSSFPLPASDLRVDDAERVLSYTRNLASTPIGTIKRSVQVKDTSAPKTVSFSSRGPSLFSPGILKPDLTAPGVNILAAYSPIAPVSSVKSDQRSVPYNMVSGTSMACPHATAVAAYVKSFHPTWSEAAIKSALMTTAIPMSSAKNDEAELAYGSGHINPLKAKDPGLVYDIDVGDYVKFLCSQGYDEITIGYITGETSCCQGNGTNWDLNYPSIALPTSLGPFETVFTRTVTNVGSPYSTYKAIVTMPKDQAIVIKVHPSVLSFKYVGQKLSYTVRVYGTIGRRALMSASLVWDDGQHQVRSPIVVFNLS</sequence>
<organism evidence="12 13">
    <name type="scientific">Spinacia oleracea</name>
    <name type="common">Spinach</name>
    <dbReference type="NCBI Taxonomy" id="3562"/>
    <lineage>
        <taxon>Eukaryota</taxon>
        <taxon>Viridiplantae</taxon>
        <taxon>Streptophyta</taxon>
        <taxon>Embryophyta</taxon>
        <taxon>Tracheophyta</taxon>
        <taxon>Spermatophyta</taxon>
        <taxon>Magnoliopsida</taxon>
        <taxon>eudicotyledons</taxon>
        <taxon>Gunneridae</taxon>
        <taxon>Pentapetalae</taxon>
        <taxon>Caryophyllales</taxon>
        <taxon>Chenopodiaceae</taxon>
        <taxon>Chenopodioideae</taxon>
        <taxon>Anserineae</taxon>
        <taxon>Spinacia</taxon>
    </lineage>
</organism>
<dbReference type="KEGG" id="soe:110778110"/>
<dbReference type="GO" id="GO:0004252">
    <property type="term" value="F:serine-type endopeptidase activity"/>
    <property type="evidence" value="ECO:0000318"/>
    <property type="project" value="GO_Central"/>
</dbReference>
<feature type="domain" description="Inhibitor I9" evidence="10">
    <location>
        <begin position="38"/>
        <end position="118"/>
    </location>
</feature>
<dbReference type="PROSITE" id="PS51892">
    <property type="entry name" value="SUBTILASE"/>
    <property type="match status" value="1"/>
</dbReference>
<dbReference type="InterPro" id="IPR022398">
    <property type="entry name" value="Peptidase_S8_His-AS"/>
</dbReference>
<feature type="chain" id="PRO_5046410816" evidence="8">
    <location>
        <begin position="32"/>
        <end position="743"/>
    </location>
</feature>
<evidence type="ECO:0000256" key="1">
    <source>
        <dbReference type="ARBA" id="ARBA00011073"/>
    </source>
</evidence>
<dbReference type="InterPro" id="IPR023828">
    <property type="entry name" value="Peptidase_S8_Ser-AS"/>
</dbReference>
<dbReference type="RefSeq" id="XP_021838363.2">
    <property type="nucleotide sequence ID" value="XM_021982671.2"/>
</dbReference>
<evidence type="ECO:0000256" key="7">
    <source>
        <dbReference type="PROSITE-ProRule" id="PRU01240"/>
    </source>
</evidence>
<dbReference type="InterPro" id="IPR045051">
    <property type="entry name" value="SBT"/>
</dbReference>
<dbReference type="Pfam" id="PF05922">
    <property type="entry name" value="Inhibitor_I9"/>
    <property type="match status" value="1"/>
</dbReference>
<dbReference type="InterPro" id="IPR037045">
    <property type="entry name" value="S8pro/Inhibitor_I9_sf"/>
</dbReference>
<evidence type="ECO:0000313" key="13">
    <source>
        <dbReference type="RefSeq" id="XP_021838363.2"/>
    </source>
</evidence>
<evidence type="ECO:0000259" key="9">
    <source>
        <dbReference type="Pfam" id="PF00082"/>
    </source>
</evidence>
<dbReference type="InterPro" id="IPR010259">
    <property type="entry name" value="S8pro/Inhibitor_I9"/>
</dbReference>
<feature type="domain" description="Subtilisin-like protease fibronectin type-III" evidence="11">
    <location>
        <begin position="641"/>
        <end position="739"/>
    </location>
</feature>
<dbReference type="Gene3D" id="2.60.40.2310">
    <property type="match status" value="1"/>
</dbReference>
<dbReference type="Gene3D" id="3.40.50.200">
    <property type="entry name" value="Peptidase S8/S53 domain"/>
    <property type="match status" value="1"/>
</dbReference>
<dbReference type="GeneID" id="110778110"/>
<dbReference type="Pfam" id="PF00082">
    <property type="entry name" value="Peptidase_S8"/>
    <property type="match status" value="1"/>
</dbReference>
<feature type="domain" description="Peptidase S8/S53" evidence="9">
    <location>
        <begin position="139"/>
        <end position="588"/>
    </location>
</feature>
<dbReference type="Proteomes" id="UP000813463">
    <property type="component" value="Chromosome 6"/>
</dbReference>
<reference evidence="12" key="1">
    <citation type="journal article" date="2021" name="Nat. Commun.">
        <title>Genomic analyses provide insights into spinach domestication and the genetic basis of agronomic traits.</title>
        <authorList>
            <person name="Cai X."/>
            <person name="Sun X."/>
            <person name="Xu C."/>
            <person name="Sun H."/>
            <person name="Wang X."/>
            <person name="Ge C."/>
            <person name="Zhang Z."/>
            <person name="Wang Q."/>
            <person name="Fei Z."/>
            <person name="Jiao C."/>
            <person name="Wang Q."/>
        </authorList>
    </citation>
    <scope>NUCLEOTIDE SEQUENCE [LARGE SCALE GENOMIC DNA]</scope>
    <source>
        <strain evidence="12">cv. Varoflay</strain>
    </source>
</reference>
<dbReference type="GO" id="GO:0006508">
    <property type="term" value="P:proteolysis"/>
    <property type="evidence" value="ECO:0007669"/>
    <property type="project" value="UniProtKB-KW"/>
</dbReference>
<evidence type="ECO:0000259" key="11">
    <source>
        <dbReference type="Pfam" id="PF17766"/>
    </source>
</evidence>
<evidence type="ECO:0000256" key="8">
    <source>
        <dbReference type="SAM" id="SignalP"/>
    </source>
</evidence>
<dbReference type="InterPro" id="IPR000209">
    <property type="entry name" value="Peptidase_S8/S53_dom"/>
</dbReference>
<evidence type="ECO:0000313" key="12">
    <source>
        <dbReference type="Proteomes" id="UP000813463"/>
    </source>
</evidence>
<dbReference type="CDD" id="cd02120">
    <property type="entry name" value="PA_subtilisin_like"/>
    <property type="match status" value="1"/>
</dbReference>
<dbReference type="AlphaFoldDB" id="A0A9R0HWK1"/>
<keyword evidence="2 7" id="KW-0645">Protease</keyword>
<protein>
    <submittedName>
        <fullName evidence="13">Cucumisin-like</fullName>
    </submittedName>
</protein>
<dbReference type="SUPFAM" id="SSF52743">
    <property type="entry name" value="Subtilisin-like"/>
    <property type="match status" value="1"/>
</dbReference>
<feature type="active site" description="Charge relay system" evidence="6 7">
    <location>
        <position position="212"/>
    </location>
</feature>
<keyword evidence="4 7" id="KW-0378">Hydrolase</keyword>
<dbReference type="InterPro" id="IPR036852">
    <property type="entry name" value="Peptidase_S8/S53_dom_sf"/>
</dbReference>
<dbReference type="InterPro" id="IPR034197">
    <property type="entry name" value="Peptidases_S8_3"/>
</dbReference>
<reference evidence="13" key="2">
    <citation type="submission" date="2025-08" db="UniProtKB">
        <authorList>
            <consortium name="RefSeq"/>
        </authorList>
    </citation>
    <scope>IDENTIFICATION</scope>
    <source>
        <tissue evidence="13">Leaf</tissue>
    </source>
</reference>
<feature type="signal peptide" evidence="8">
    <location>
        <begin position="1"/>
        <end position="31"/>
    </location>
</feature>
<dbReference type="PROSITE" id="PS00137">
    <property type="entry name" value="SUBTILASE_HIS"/>
    <property type="match status" value="1"/>
</dbReference>
<feature type="active site" description="Charge relay system" evidence="6 7">
    <location>
        <position position="147"/>
    </location>
</feature>
<keyword evidence="3 8" id="KW-0732">Signal</keyword>
<evidence type="ECO:0000256" key="4">
    <source>
        <dbReference type="ARBA" id="ARBA00022801"/>
    </source>
</evidence>
<evidence type="ECO:0000259" key="10">
    <source>
        <dbReference type="Pfam" id="PF05922"/>
    </source>
</evidence>
<evidence type="ECO:0000256" key="3">
    <source>
        <dbReference type="ARBA" id="ARBA00022729"/>
    </source>
</evidence>
<gene>
    <name evidence="13" type="primary">LOC110778110</name>
</gene>